<evidence type="ECO:0000313" key="2">
    <source>
        <dbReference type="Proteomes" id="UP000008635"/>
    </source>
</evidence>
<keyword evidence="2" id="KW-1185">Reference proteome</keyword>
<proteinExistence type="predicted"/>
<sequence length="249" mass="26020">MLIALLGASAQAADANPAVSAFARALRTEARGVAEVSVFFPPRANPTRTAAVLPNVSVYAGLLRRNFEVNVGGVERVAGRDATRLTLTPKVGDAARWTVWVDRAWNVPLAFEERSADGTLARRAALQQVSGVRARSRAAPVRPEGLRRAVLAAVPGLACPAGFEPVAVSVSGRGTEVQLSDGLNTLVLVLATRNVQTAPGVAARRVRAGAFVWLIGNLPARALSAALTGVRDVRPDALGTFVAPPPSKE</sequence>
<gene>
    <name evidence="1" type="ordered locus">Deima_0712</name>
</gene>
<dbReference type="STRING" id="709986.Deima_0712"/>
<protein>
    <submittedName>
        <fullName evidence="1">Putative sigma E regulatory protein, MucB/RseB</fullName>
    </submittedName>
</protein>
<evidence type="ECO:0000313" key="1">
    <source>
        <dbReference type="EMBL" id="ADV66368.1"/>
    </source>
</evidence>
<dbReference type="KEGG" id="dmr:Deima_0712"/>
<name>E8U5M9_DEIML</name>
<reference evidence="1 2" key="1">
    <citation type="journal article" date="2011" name="Stand. Genomic Sci.">
        <title>Complete genome sequence of Deinococcus maricopensis type strain (LB-34).</title>
        <authorList>
            <person name="Pukall R."/>
            <person name="Zeytun A."/>
            <person name="Lucas S."/>
            <person name="Lapidus A."/>
            <person name="Hammon N."/>
            <person name="Deshpande S."/>
            <person name="Nolan M."/>
            <person name="Cheng J.F."/>
            <person name="Pitluck S."/>
            <person name="Liolios K."/>
            <person name="Pagani I."/>
            <person name="Mikhailova N."/>
            <person name="Ivanova N."/>
            <person name="Mavromatis K."/>
            <person name="Pati A."/>
            <person name="Tapia R."/>
            <person name="Han C."/>
            <person name="Goodwin L."/>
            <person name="Chen A."/>
            <person name="Palaniappan K."/>
            <person name="Land M."/>
            <person name="Hauser L."/>
            <person name="Chang Y.J."/>
            <person name="Jeffries C.D."/>
            <person name="Brambilla E.M."/>
            <person name="Rohde M."/>
            <person name="Goker M."/>
            <person name="Detter J.C."/>
            <person name="Woyke T."/>
            <person name="Bristow J."/>
            <person name="Eisen J.A."/>
            <person name="Markowitz V."/>
            <person name="Hugenholtz P."/>
            <person name="Kyrpides N.C."/>
            <person name="Klenk H.P."/>
        </authorList>
    </citation>
    <scope>NUCLEOTIDE SEQUENCE [LARGE SCALE GENOMIC DNA]</scope>
    <source>
        <strain evidence="2">DSM 21211 / LMG 22137 / NRRL B-23946 / LB-34</strain>
    </source>
</reference>
<dbReference type="Proteomes" id="UP000008635">
    <property type="component" value="Chromosome"/>
</dbReference>
<reference evidence="2" key="2">
    <citation type="submission" date="2011-01" db="EMBL/GenBank/DDBJ databases">
        <title>The complete genome of Deinococcus maricopensis DSM 21211.</title>
        <authorList>
            <consortium name="US DOE Joint Genome Institute (JGI-PGF)"/>
            <person name="Lucas S."/>
            <person name="Copeland A."/>
            <person name="Lapidus A."/>
            <person name="Goodwin L."/>
            <person name="Pitluck S."/>
            <person name="Kyrpides N."/>
            <person name="Mavromatis K."/>
            <person name="Pagani I."/>
            <person name="Ivanova N."/>
            <person name="Ovchinnikova G."/>
            <person name="Zeytun A."/>
            <person name="Detter J.C."/>
            <person name="Han C."/>
            <person name="Land M."/>
            <person name="Hauser L."/>
            <person name="Markowitz V."/>
            <person name="Cheng J.-F."/>
            <person name="Hugenholtz P."/>
            <person name="Woyke T."/>
            <person name="Wu D."/>
            <person name="Pukall R."/>
            <person name="Gehrich-Schroeter G."/>
            <person name="Brambilla E."/>
            <person name="Klenk H.-P."/>
            <person name="Eisen J.A."/>
        </authorList>
    </citation>
    <scope>NUCLEOTIDE SEQUENCE [LARGE SCALE GENOMIC DNA]</scope>
    <source>
        <strain evidence="2">DSM 21211 / LMG 22137 / NRRL B-23946 / LB-34</strain>
    </source>
</reference>
<dbReference type="Gene3D" id="2.50.20.10">
    <property type="entry name" value="Lipoprotein localisation LolA/LolB/LppX"/>
    <property type="match status" value="1"/>
</dbReference>
<dbReference type="AlphaFoldDB" id="E8U5M9"/>
<organism evidence="1 2">
    <name type="scientific">Deinococcus maricopensis (strain DSM 21211 / LMG 22137 / NRRL B-23946 / LB-34)</name>
    <dbReference type="NCBI Taxonomy" id="709986"/>
    <lineage>
        <taxon>Bacteria</taxon>
        <taxon>Thermotogati</taxon>
        <taxon>Deinococcota</taxon>
        <taxon>Deinococci</taxon>
        <taxon>Deinococcales</taxon>
        <taxon>Deinococcaceae</taxon>
        <taxon>Deinococcus</taxon>
    </lineage>
</organism>
<dbReference type="EMBL" id="CP002454">
    <property type="protein sequence ID" value="ADV66368.1"/>
    <property type="molecule type" value="Genomic_DNA"/>
</dbReference>
<accession>E8U5M9</accession>
<dbReference type="HOGENOM" id="CLU_1076554_0_0_0"/>